<dbReference type="CDD" id="cd02857">
    <property type="entry name" value="E_set_CDase_PDE_N"/>
    <property type="match status" value="1"/>
</dbReference>
<comment type="caution">
    <text evidence="4">The sequence shown here is derived from an EMBL/GenBank/DDBJ whole genome shotgun (WGS) entry which is preliminary data.</text>
</comment>
<evidence type="ECO:0000256" key="1">
    <source>
        <dbReference type="ARBA" id="ARBA00022801"/>
    </source>
</evidence>
<dbReference type="InterPro" id="IPR017853">
    <property type="entry name" value="GH"/>
</dbReference>
<evidence type="ECO:0000256" key="2">
    <source>
        <dbReference type="ARBA" id="ARBA00023295"/>
    </source>
</evidence>
<sequence length="586" mass="68942">MERSAIFHRPGNNYSFIIEKDTLCIRIRTKKADIQKIELIYGDPYVWENDKWIFQRADISKSATDALFDYWEVKISPPHRRIRYGFELYSNDERVLFTEKGFYEDIIYDSGYYFCFPYLHASEQFNPPEWVKDTVWYQIFPDRFFNGDKLNDPKDVQPWGKVEPSANNFFGGDLKGIEQKLDYLVTLGINGIYLTPIFTAPTNHKYDTIDYFSIDPQFGTKEDLKSLVESCHARGIKVMLDAVFNHCGFYFPPFQDVLEKGSESEFVDWFYPHSLPLQKGERPNYEAFAFVPQMPKLNTQNPHVKKYLLDVAAYWIKEFDIDGWRLDVANEVDHQFWREFRYVVRNEKPDIYILGEVWHDSMPWLYGDQFDAVMNYPFTTNVLQLFASQKMSAMDFMDSMTSVVQSYPNNVMDVTFNLVGSHDTSRILTECQDDVRRVKLIYLLMYTSIGSPCMYYGDELGMTGGQDPGCRACMEWEEGKQNTDLLAHVTKCISLRKQHPLLANDGQFQFMNWIDTNLVVYRKYVDDRNIFVLINPTNTTQSYQVPFEIKNNSLKNLWTDEEIVCEPFPQIQLEPYDFKIVEFHTV</sequence>
<gene>
    <name evidence="4" type="ORF">M9R32_02865</name>
</gene>
<dbReference type="Pfam" id="PF00128">
    <property type="entry name" value="Alpha-amylase"/>
    <property type="match status" value="1"/>
</dbReference>
<organism evidence="4 5">
    <name type="scientific">Paenisporosarcina quisquiliarum</name>
    <dbReference type="NCBI Taxonomy" id="365346"/>
    <lineage>
        <taxon>Bacteria</taxon>
        <taxon>Bacillati</taxon>
        <taxon>Bacillota</taxon>
        <taxon>Bacilli</taxon>
        <taxon>Bacillales</taxon>
        <taxon>Caryophanaceae</taxon>
        <taxon>Paenisporosarcina</taxon>
    </lineage>
</organism>
<evidence type="ECO:0000313" key="5">
    <source>
        <dbReference type="Proteomes" id="UP001152173"/>
    </source>
</evidence>
<dbReference type="InterPro" id="IPR045857">
    <property type="entry name" value="O16G_dom_2"/>
</dbReference>
<name>A0A9X3LF41_9BACL</name>
<dbReference type="Pfam" id="PF02903">
    <property type="entry name" value="Alpha-amylase_N"/>
    <property type="match status" value="1"/>
</dbReference>
<protein>
    <submittedName>
        <fullName evidence="4">Glycoside hydrolase family 13 protein</fullName>
    </submittedName>
</protein>
<dbReference type="InterPro" id="IPR006047">
    <property type="entry name" value="GH13_cat_dom"/>
</dbReference>
<keyword evidence="1 4" id="KW-0378">Hydrolase</keyword>
<dbReference type="GO" id="GO:0005975">
    <property type="term" value="P:carbohydrate metabolic process"/>
    <property type="evidence" value="ECO:0007669"/>
    <property type="project" value="InterPro"/>
</dbReference>
<dbReference type="GO" id="GO:0004553">
    <property type="term" value="F:hydrolase activity, hydrolyzing O-glycosyl compounds"/>
    <property type="evidence" value="ECO:0007669"/>
    <property type="project" value="InterPro"/>
</dbReference>
<accession>A0A9X3LF41</accession>
<keyword evidence="2" id="KW-0326">Glycosidase</keyword>
<dbReference type="Gene3D" id="3.20.20.80">
    <property type="entry name" value="Glycosidases"/>
    <property type="match status" value="1"/>
</dbReference>
<dbReference type="EMBL" id="JAMKBJ010000002">
    <property type="protein sequence ID" value="MCZ8536134.1"/>
    <property type="molecule type" value="Genomic_DNA"/>
</dbReference>
<dbReference type="Proteomes" id="UP001152173">
    <property type="component" value="Unassembled WGS sequence"/>
</dbReference>
<keyword evidence="5" id="KW-1185">Reference proteome</keyword>
<dbReference type="SUPFAM" id="SSF51011">
    <property type="entry name" value="Glycosyl hydrolase domain"/>
    <property type="match status" value="1"/>
</dbReference>
<dbReference type="InterPro" id="IPR013780">
    <property type="entry name" value="Glyco_hydro_b"/>
</dbReference>
<evidence type="ECO:0000259" key="3">
    <source>
        <dbReference type="SMART" id="SM00642"/>
    </source>
</evidence>
<dbReference type="InterPro" id="IPR013783">
    <property type="entry name" value="Ig-like_fold"/>
</dbReference>
<dbReference type="RefSeq" id="WP_269925242.1">
    <property type="nucleotide sequence ID" value="NZ_JAMKBJ010000002.1"/>
</dbReference>
<dbReference type="Gene3D" id="3.90.400.10">
    <property type="entry name" value="Oligo-1,6-glucosidase, Domain 2"/>
    <property type="match status" value="1"/>
</dbReference>
<dbReference type="PANTHER" id="PTHR10357">
    <property type="entry name" value="ALPHA-AMYLASE FAMILY MEMBER"/>
    <property type="match status" value="1"/>
</dbReference>
<dbReference type="Gene3D" id="2.60.40.1180">
    <property type="entry name" value="Golgi alpha-mannosidase II"/>
    <property type="match status" value="1"/>
</dbReference>
<dbReference type="AlphaFoldDB" id="A0A9X3LF41"/>
<feature type="domain" description="Glycosyl hydrolase family 13 catalytic" evidence="3">
    <location>
        <begin position="138"/>
        <end position="496"/>
    </location>
</feature>
<evidence type="ECO:0000313" key="4">
    <source>
        <dbReference type="EMBL" id="MCZ8536134.1"/>
    </source>
</evidence>
<dbReference type="SMART" id="SM00642">
    <property type="entry name" value="Aamy"/>
    <property type="match status" value="1"/>
</dbReference>
<reference evidence="4" key="1">
    <citation type="submission" date="2022-05" db="EMBL/GenBank/DDBJ databases">
        <authorList>
            <person name="Colautti A."/>
            <person name="Iacumin L."/>
        </authorList>
    </citation>
    <scope>NUCLEOTIDE SEQUENCE</scope>
    <source>
        <strain evidence="4">SK 55</strain>
    </source>
</reference>
<dbReference type="Gene3D" id="2.60.40.10">
    <property type="entry name" value="Immunoglobulins"/>
    <property type="match status" value="1"/>
</dbReference>
<dbReference type="CDD" id="cd11338">
    <property type="entry name" value="AmyAc_CMD"/>
    <property type="match status" value="1"/>
</dbReference>
<dbReference type="PANTHER" id="PTHR10357:SF210">
    <property type="entry name" value="MALTODEXTRIN GLUCOSIDASE"/>
    <property type="match status" value="1"/>
</dbReference>
<proteinExistence type="predicted"/>
<dbReference type="InterPro" id="IPR004185">
    <property type="entry name" value="Glyco_hydro_13_lg-like_dom"/>
</dbReference>
<dbReference type="SUPFAM" id="SSF51445">
    <property type="entry name" value="(Trans)glycosidases"/>
    <property type="match status" value="1"/>
</dbReference>